<evidence type="ECO:0000256" key="12">
    <source>
        <dbReference type="ARBA" id="ARBA00039754"/>
    </source>
</evidence>
<evidence type="ECO:0000256" key="15">
    <source>
        <dbReference type="ARBA" id="ARBA00047527"/>
    </source>
</evidence>
<keyword evidence="7" id="KW-0573">Peptidoglycan synthesis</keyword>
<keyword evidence="4" id="KW-0132">Cell division</keyword>
<dbReference type="PANTHER" id="PTHR43783:SF1">
    <property type="entry name" value="UDP-N-ACETYLGLUCOSAMINE 1-CARBOXYVINYLTRANSFERASE"/>
    <property type="match status" value="1"/>
</dbReference>
<sequence>MEKLEIIGGKKLSGTIAISGSKNATLPILAATILTNKKIVIKNVPIVRDVETMVTLLNTIGSSVKLNKKKKIIEILNKNKLKTLAPYSLVKTMRAGVLVLGPLLAKYGLAKVSLPGGCSIGSRPIDLHLSALKKMGANI</sequence>
<keyword evidence="5" id="KW-0808">Transferase</keyword>
<evidence type="ECO:0000256" key="9">
    <source>
        <dbReference type="ARBA" id="ARBA00023316"/>
    </source>
</evidence>
<dbReference type="GO" id="GO:0008360">
    <property type="term" value="P:regulation of cell shape"/>
    <property type="evidence" value="ECO:0007669"/>
    <property type="project" value="UniProtKB-KW"/>
</dbReference>
<dbReference type="GO" id="GO:0051301">
    <property type="term" value="P:cell division"/>
    <property type="evidence" value="ECO:0007669"/>
    <property type="project" value="UniProtKB-KW"/>
</dbReference>
<dbReference type="AlphaFoldDB" id="A0A383CDX7"/>
<evidence type="ECO:0000256" key="1">
    <source>
        <dbReference type="ARBA" id="ARBA00004496"/>
    </source>
</evidence>
<keyword evidence="9" id="KW-0961">Cell wall biogenesis/degradation</keyword>
<protein>
    <recommendedName>
        <fullName evidence="12">UDP-N-acetylglucosamine 1-carboxyvinyltransferase</fullName>
        <ecNumber evidence="11">2.5.1.7</ecNumber>
    </recommendedName>
    <alternativeName>
        <fullName evidence="13">Enoylpyruvate transferase</fullName>
    </alternativeName>
    <alternativeName>
        <fullName evidence="14">UDP-N-acetylglucosamine enolpyruvyl transferase</fullName>
    </alternativeName>
</protein>
<dbReference type="GO" id="GO:0005737">
    <property type="term" value="C:cytoplasm"/>
    <property type="evidence" value="ECO:0007669"/>
    <property type="project" value="UniProtKB-SubCell"/>
</dbReference>
<evidence type="ECO:0000259" key="16">
    <source>
        <dbReference type="Pfam" id="PF00275"/>
    </source>
</evidence>
<evidence type="ECO:0000256" key="7">
    <source>
        <dbReference type="ARBA" id="ARBA00022984"/>
    </source>
</evidence>
<dbReference type="InterPro" id="IPR050068">
    <property type="entry name" value="MurA_subfamily"/>
</dbReference>
<proteinExistence type="inferred from homology"/>
<evidence type="ECO:0000256" key="14">
    <source>
        <dbReference type="ARBA" id="ARBA00042842"/>
    </source>
</evidence>
<comment type="subcellular location">
    <subcellularLocation>
        <location evidence="1">Cytoplasm</location>
    </subcellularLocation>
</comment>
<evidence type="ECO:0000256" key="8">
    <source>
        <dbReference type="ARBA" id="ARBA00023306"/>
    </source>
</evidence>
<dbReference type="GO" id="GO:0008760">
    <property type="term" value="F:UDP-N-acetylglucosamine 1-carboxyvinyltransferase activity"/>
    <property type="evidence" value="ECO:0007669"/>
    <property type="project" value="UniProtKB-EC"/>
</dbReference>
<dbReference type="GO" id="GO:0009252">
    <property type="term" value="P:peptidoglycan biosynthetic process"/>
    <property type="evidence" value="ECO:0007669"/>
    <property type="project" value="UniProtKB-KW"/>
</dbReference>
<evidence type="ECO:0000256" key="3">
    <source>
        <dbReference type="ARBA" id="ARBA00022490"/>
    </source>
</evidence>
<gene>
    <name evidence="17" type="ORF">METZ01_LOCUS482749</name>
</gene>
<evidence type="ECO:0000256" key="6">
    <source>
        <dbReference type="ARBA" id="ARBA00022960"/>
    </source>
</evidence>
<organism evidence="17">
    <name type="scientific">marine metagenome</name>
    <dbReference type="NCBI Taxonomy" id="408172"/>
    <lineage>
        <taxon>unclassified sequences</taxon>
        <taxon>metagenomes</taxon>
        <taxon>ecological metagenomes</taxon>
    </lineage>
</organism>
<evidence type="ECO:0000256" key="2">
    <source>
        <dbReference type="ARBA" id="ARBA00004752"/>
    </source>
</evidence>
<comment type="pathway">
    <text evidence="2">Cell wall biogenesis; peptidoglycan biosynthesis.</text>
</comment>
<evidence type="ECO:0000256" key="13">
    <source>
        <dbReference type="ARBA" id="ARBA00042443"/>
    </source>
</evidence>
<feature type="domain" description="Enolpyruvate transferase" evidence="16">
    <location>
        <begin position="8"/>
        <end position="139"/>
    </location>
</feature>
<dbReference type="EMBL" id="UINC01207696">
    <property type="protein sequence ID" value="SVE29895.1"/>
    <property type="molecule type" value="Genomic_DNA"/>
</dbReference>
<keyword evidence="8" id="KW-0131">Cell cycle</keyword>
<feature type="non-terminal residue" evidence="17">
    <location>
        <position position="139"/>
    </location>
</feature>
<keyword evidence="3" id="KW-0963">Cytoplasm</keyword>
<dbReference type="Pfam" id="PF00275">
    <property type="entry name" value="EPSP_synthase"/>
    <property type="match status" value="1"/>
</dbReference>
<comment type="similarity">
    <text evidence="10">Belongs to the EPSP synthase family. MurA subfamily.</text>
</comment>
<dbReference type="InterPro" id="IPR013792">
    <property type="entry name" value="RNA3'P_cycl/enolpyr_Trfase_a/b"/>
</dbReference>
<keyword evidence="6" id="KW-0133">Cell shape</keyword>
<dbReference type="Gene3D" id="3.65.10.10">
    <property type="entry name" value="Enolpyruvate transferase domain"/>
    <property type="match status" value="1"/>
</dbReference>
<dbReference type="InterPro" id="IPR001986">
    <property type="entry name" value="Enolpyruvate_Tfrase_dom"/>
</dbReference>
<evidence type="ECO:0000256" key="5">
    <source>
        <dbReference type="ARBA" id="ARBA00022679"/>
    </source>
</evidence>
<dbReference type="EC" id="2.5.1.7" evidence="11"/>
<reference evidence="17" key="1">
    <citation type="submission" date="2018-05" db="EMBL/GenBank/DDBJ databases">
        <authorList>
            <person name="Lanie J.A."/>
            <person name="Ng W.-L."/>
            <person name="Kazmierczak K.M."/>
            <person name="Andrzejewski T.M."/>
            <person name="Davidsen T.M."/>
            <person name="Wayne K.J."/>
            <person name="Tettelin H."/>
            <person name="Glass J.I."/>
            <person name="Rusch D."/>
            <person name="Podicherti R."/>
            <person name="Tsui H.-C.T."/>
            <person name="Winkler M.E."/>
        </authorList>
    </citation>
    <scope>NUCLEOTIDE SEQUENCE</scope>
</reference>
<dbReference type="SUPFAM" id="SSF55205">
    <property type="entry name" value="EPT/RTPC-like"/>
    <property type="match status" value="1"/>
</dbReference>
<evidence type="ECO:0000313" key="17">
    <source>
        <dbReference type="EMBL" id="SVE29895.1"/>
    </source>
</evidence>
<dbReference type="InterPro" id="IPR036968">
    <property type="entry name" value="Enolpyruvate_Tfrase_sf"/>
</dbReference>
<dbReference type="PANTHER" id="PTHR43783">
    <property type="entry name" value="UDP-N-ACETYLGLUCOSAMINE 1-CARBOXYVINYLTRANSFERASE"/>
    <property type="match status" value="1"/>
</dbReference>
<name>A0A383CDX7_9ZZZZ</name>
<evidence type="ECO:0000256" key="10">
    <source>
        <dbReference type="ARBA" id="ARBA00038367"/>
    </source>
</evidence>
<evidence type="ECO:0000256" key="11">
    <source>
        <dbReference type="ARBA" id="ARBA00039108"/>
    </source>
</evidence>
<evidence type="ECO:0000256" key="4">
    <source>
        <dbReference type="ARBA" id="ARBA00022618"/>
    </source>
</evidence>
<accession>A0A383CDX7</accession>
<dbReference type="GO" id="GO:0071555">
    <property type="term" value="P:cell wall organization"/>
    <property type="evidence" value="ECO:0007669"/>
    <property type="project" value="UniProtKB-KW"/>
</dbReference>
<comment type="catalytic activity">
    <reaction evidence="15">
        <text>phosphoenolpyruvate + UDP-N-acetyl-alpha-D-glucosamine = UDP-N-acetyl-3-O-(1-carboxyvinyl)-alpha-D-glucosamine + phosphate</text>
        <dbReference type="Rhea" id="RHEA:18681"/>
        <dbReference type="ChEBI" id="CHEBI:43474"/>
        <dbReference type="ChEBI" id="CHEBI:57705"/>
        <dbReference type="ChEBI" id="CHEBI:58702"/>
        <dbReference type="ChEBI" id="CHEBI:68483"/>
        <dbReference type="EC" id="2.5.1.7"/>
    </reaction>
</comment>